<comment type="caution">
    <text evidence="1">The sequence shown here is derived from an EMBL/GenBank/DDBJ whole genome shotgun (WGS) entry which is preliminary data.</text>
</comment>
<sequence>MAKGRKDIRFRNARSGVVIIQAPSVETIRNEDFKMKKVTELIEANN</sequence>
<keyword evidence="2" id="KW-1185">Reference proteome</keyword>
<name>A0ABS9SP15_9BACT</name>
<protein>
    <submittedName>
        <fullName evidence="1">Uncharacterized protein</fullName>
    </submittedName>
</protein>
<dbReference type="RefSeq" id="WP_240832029.1">
    <property type="nucleotide sequence ID" value="NZ_JAKWBL010000004.1"/>
</dbReference>
<proteinExistence type="predicted"/>
<accession>A0ABS9SP15</accession>
<gene>
    <name evidence="1" type="ORF">MKP09_19885</name>
</gene>
<dbReference type="EMBL" id="JAKWBL010000004">
    <property type="protein sequence ID" value="MCH5600011.1"/>
    <property type="molecule type" value="Genomic_DNA"/>
</dbReference>
<evidence type="ECO:0000313" key="2">
    <source>
        <dbReference type="Proteomes" id="UP001202248"/>
    </source>
</evidence>
<organism evidence="1 2">
    <name type="scientific">Niabella ginsengisoli</name>
    <dbReference type="NCBI Taxonomy" id="522298"/>
    <lineage>
        <taxon>Bacteria</taxon>
        <taxon>Pseudomonadati</taxon>
        <taxon>Bacteroidota</taxon>
        <taxon>Chitinophagia</taxon>
        <taxon>Chitinophagales</taxon>
        <taxon>Chitinophagaceae</taxon>
        <taxon>Niabella</taxon>
    </lineage>
</organism>
<dbReference type="Proteomes" id="UP001202248">
    <property type="component" value="Unassembled WGS sequence"/>
</dbReference>
<reference evidence="1 2" key="1">
    <citation type="submission" date="2022-02" db="EMBL/GenBank/DDBJ databases">
        <authorList>
            <person name="Min J."/>
        </authorList>
    </citation>
    <scope>NUCLEOTIDE SEQUENCE [LARGE SCALE GENOMIC DNA]</scope>
    <source>
        <strain evidence="1 2">GR10-1</strain>
    </source>
</reference>
<evidence type="ECO:0000313" key="1">
    <source>
        <dbReference type="EMBL" id="MCH5600011.1"/>
    </source>
</evidence>